<gene>
    <name evidence="19" type="primary">nuoG_1</name>
    <name evidence="19" type="ORF">NCTC11466_01311</name>
</gene>
<dbReference type="Proteomes" id="UP000274122">
    <property type="component" value="Chromosome"/>
</dbReference>
<dbReference type="KEGG" id="clap:NCTC11466_01311"/>
<evidence type="ECO:0000313" key="19">
    <source>
        <dbReference type="EMBL" id="VEB96160.1"/>
    </source>
</evidence>
<dbReference type="Gene3D" id="3.10.20.740">
    <property type="match status" value="1"/>
</dbReference>
<keyword evidence="4" id="KW-0004">4Fe-4S</keyword>
<dbReference type="InterPro" id="IPR001041">
    <property type="entry name" value="2Fe-2S_ferredoxin-type"/>
</dbReference>
<evidence type="ECO:0000256" key="1">
    <source>
        <dbReference type="ARBA" id="ARBA00001966"/>
    </source>
</evidence>
<comment type="subunit">
    <text evidence="12">Composed of 13 different subunits. Subunits NuoCD, E, F, and G constitute the peripheral sector of the complex.</text>
</comment>
<dbReference type="GO" id="GO:0046872">
    <property type="term" value="F:metal ion binding"/>
    <property type="evidence" value="ECO:0007669"/>
    <property type="project" value="UniProtKB-KW"/>
</dbReference>
<dbReference type="GO" id="GO:0016491">
    <property type="term" value="F:oxidoreductase activity"/>
    <property type="evidence" value="ECO:0007669"/>
    <property type="project" value="UniProtKB-KW"/>
</dbReference>
<dbReference type="PROSITE" id="PS51085">
    <property type="entry name" value="2FE2S_FER_2"/>
    <property type="match status" value="1"/>
</dbReference>
<evidence type="ECO:0000256" key="4">
    <source>
        <dbReference type="ARBA" id="ARBA00022485"/>
    </source>
</evidence>
<organism evidence="19 20">
    <name type="scientific">Cedecea lapagei</name>
    <dbReference type="NCBI Taxonomy" id="158823"/>
    <lineage>
        <taxon>Bacteria</taxon>
        <taxon>Pseudomonadati</taxon>
        <taxon>Pseudomonadota</taxon>
        <taxon>Gammaproteobacteria</taxon>
        <taxon>Enterobacterales</taxon>
        <taxon>Enterobacteriaceae</taxon>
        <taxon>Cedecea</taxon>
    </lineage>
</organism>
<keyword evidence="20" id="KW-1185">Reference proteome</keyword>
<reference evidence="19 20" key="1">
    <citation type="submission" date="2018-12" db="EMBL/GenBank/DDBJ databases">
        <authorList>
            <consortium name="Pathogen Informatics"/>
        </authorList>
    </citation>
    <scope>NUCLEOTIDE SEQUENCE [LARGE SCALE GENOMIC DNA]</scope>
    <source>
        <strain evidence="19 20">NCTC11466</strain>
    </source>
</reference>
<dbReference type="InterPro" id="IPR000283">
    <property type="entry name" value="NADH_UbQ_OxRdtase_75kDa_su_CS"/>
</dbReference>
<comment type="cofactor">
    <cofactor evidence="15">
        <name>[2Fe-2S] cluster</name>
        <dbReference type="ChEBI" id="CHEBI:190135"/>
    </cofactor>
</comment>
<evidence type="ECO:0000256" key="13">
    <source>
        <dbReference type="ARBA" id="ARBA00031577"/>
    </source>
</evidence>
<evidence type="ECO:0000256" key="8">
    <source>
        <dbReference type="ARBA" id="ARBA00022967"/>
    </source>
</evidence>
<evidence type="ECO:0000256" key="5">
    <source>
        <dbReference type="ARBA" id="ARBA00022714"/>
    </source>
</evidence>
<comment type="catalytic activity">
    <reaction evidence="16">
        <text>a quinone + NADH + 5 H(+)(in) = a quinol + NAD(+) + 4 H(+)(out)</text>
        <dbReference type="Rhea" id="RHEA:57888"/>
        <dbReference type="ChEBI" id="CHEBI:15378"/>
        <dbReference type="ChEBI" id="CHEBI:24646"/>
        <dbReference type="ChEBI" id="CHEBI:57540"/>
        <dbReference type="ChEBI" id="CHEBI:57945"/>
        <dbReference type="ChEBI" id="CHEBI:132124"/>
    </reaction>
</comment>
<keyword evidence="19" id="KW-0560">Oxidoreductase</keyword>
<dbReference type="Pfam" id="PF13510">
    <property type="entry name" value="Fer2_4"/>
    <property type="match status" value="1"/>
</dbReference>
<evidence type="ECO:0000256" key="2">
    <source>
        <dbReference type="ARBA" id="ARBA00005404"/>
    </source>
</evidence>
<feature type="domain" description="4Fe-4S His(Cys)3-ligated-type" evidence="18">
    <location>
        <begin position="86"/>
        <end position="113"/>
    </location>
</feature>
<keyword evidence="10" id="KW-0411">Iron-sulfur</keyword>
<dbReference type="FunFam" id="3.10.20.740:FF:000002">
    <property type="entry name" value="NADH-quinone oxidoreductase"/>
    <property type="match status" value="1"/>
</dbReference>
<accession>A0A3S4JXV4</accession>
<dbReference type="Pfam" id="PF10588">
    <property type="entry name" value="NADH-G_4Fe-4S_3"/>
    <property type="match status" value="1"/>
</dbReference>
<evidence type="ECO:0000256" key="15">
    <source>
        <dbReference type="ARBA" id="ARBA00034078"/>
    </source>
</evidence>
<evidence type="ECO:0000256" key="7">
    <source>
        <dbReference type="ARBA" id="ARBA00022723"/>
    </source>
</evidence>
<dbReference type="GO" id="GO:0016020">
    <property type="term" value="C:membrane"/>
    <property type="evidence" value="ECO:0007669"/>
    <property type="project" value="InterPro"/>
</dbReference>
<keyword evidence="8" id="KW-1278">Translocase</keyword>
<dbReference type="GO" id="GO:0048038">
    <property type="term" value="F:quinone binding"/>
    <property type="evidence" value="ECO:0007669"/>
    <property type="project" value="UniProtKB-KW"/>
</dbReference>
<evidence type="ECO:0000259" key="18">
    <source>
        <dbReference type="PROSITE" id="PS51839"/>
    </source>
</evidence>
<comment type="cofactor">
    <cofactor evidence="1">
        <name>[4Fe-4S] cluster</name>
        <dbReference type="ChEBI" id="CHEBI:49883"/>
    </cofactor>
</comment>
<keyword evidence="11" id="KW-0520">NAD</keyword>
<evidence type="ECO:0000256" key="11">
    <source>
        <dbReference type="ARBA" id="ARBA00023027"/>
    </source>
</evidence>
<dbReference type="EMBL" id="LR134201">
    <property type="protein sequence ID" value="VEB96160.1"/>
    <property type="molecule type" value="Genomic_DNA"/>
</dbReference>
<dbReference type="InterPro" id="IPR036010">
    <property type="entry name" value="2Fe-2S_ferredoxin-like_sf"/>
</dbReference>
<keyword evidence="6" id="KW-0874">Quinone</keyword>
<proteinExistence type="inferred from homology"/>
<dbReference type="CDD" id="cd00207">
    <property type="entry name" value="fer2"/>
    <property type="match status" value="1"/>
</dbReference>
<evidence type="ECO:0000313" key="20">
    <source>
        <dbReference type="Proteomes" id="UP000274122"/>
    </source>
</evidence>
<protein>
    <recommendedName>
        <fullName evidence="3">NADH-quinone oxidoreductase subunit G</fullName>
    </recommendedName>
    <alternativeName>
        <fullName evidence="13">NADH dehydrogenase I subunit G</fullName>
    </alternativeName>
    <alternativeName>
        <fullName evidence="14">NDH-1 subunit G</fullName>
    </alternativeName>
</protein>
<sequence length="113" mass="12398">MLTMATIHVDGKEYEVNGADNLLEACLSLGLDIPYFCWHPALGSVGACRQCAVKQYQNAEDTRGRLVMSCMTPASDGTFISIDDGEAKQFRESVVEWLMTNHPHDCPVCEEGG</sequence>
<keyword evidence="9" id="KW-0408">Iron</keyword>
<keyword evidence="5" id="KW-0001">2Fe-2S</keyword>
<dbReference type="PROSITE" id="PS00641">
    <property type="entry name" value="COMPLEX1_75K_1"/>
    <property type="match status" value="1"/>
</dbReference>
<evidence type="ECO:0000256" key="6">
    <source>
        <dbReference type="ARBA" id="ARBA00022719"/>
    </source>
</evidence>
<dbReference type="GO" id="GO:0042773">
    <property type="term" value="P:ATP synthesis coupled electron transport"/>
    <property type="evidence" value="ECO:0007669"/>
    <property type="project" value="InterPro"/>
</dbReference>
<evidence type="ECO:0000256" key="16">
    <source>
        <dbReference type="ARBA" id="ARBA00047712"/>
    </source>
</evidence>
<dbReference type="GO" id="GO:0051539">
    <property type="term" value="F:4 iron, 4 sulfur cluster binding"/>
    <property type="evidence" value="ECO:0007669"/>
    <property type="project" value="UniProtKB-KW"/>
</dbReference>
<dbReference type="GO" id="GO:0008137">
    <property type="term" value="F:NADH dehydrogenase (ubiquinone) activity"/>
    <property type="evidence" value="ECO:0007669"/>
    <property type="project" value="InterPro"/>
</dbReference>
<evidence type="ECO:0000259" key="17">
    <source>
        <dbReference type="PROSITE" id="PS51085"/>
    </source>
</evidence>
<evidence type="ECO:0000256" key="12">
    <source>
        <dbReference type="ARBA" id="ARBA00026021"/>
    </source>
</evidence>
<evidence type="ECO:0000256" key="14">
    <source>
        <dbReference type="ARBA" id="ARBA00032783"/>
    </source>
</evidence>
<evidence type="ECO:0000256" key="10">
    <source>
        <dbReference type="ARBA" id="ARBA00023014"/>
    </source>
</evidence>
<dbReference type="InterPro" id="IPR019574">
    <property type="entry name" value="NADH_UbQ_OxRdtase_Gsu_4Fe4S-bd"/>
</dbReference>
<name>A0A3S4JXV4_9ENTR</name>
<dbReference type="AlphaFoldDB" id="A0A3S4JXV4"/>
<dbReference type="GO" id="GO:0051537">
    <property type="term" value="F:2 iron, 2 sulfur cluster binding"/>
    <property type="evidence" value="ECO:0007669"/>
    <property type="project" value="UniProtKB-KW"/>
</dbReference>
<comment type="similarity">
    <text evidence="2">Belongs to the complex I 75 kDa subunit family.</text>
</comment>
<dbReference type="SUPFAM" id="SSF54292">
    <property type="entry name" value="2Fe-2S ferredoxin-like"/>
    <property type="match status" value="1"/>
</dbReference>
<evidence type="ECO:0000256" key="3">
    <source>
        <dbReference type="ARBA" id="ARBA00019902"/>
    </source>
</evidence>
<feature type="domain" description="2Fe-2S ferredoxin-type" evidence="17">
    <location>
        <begin position="3"/>
        <end position="86"/>
    </location>
</feature>
<evidence type="ECO:0000256" key="9">
    <source>
        <dbReference type="ARBA" id="ARBA00023004"/>
    </source>
</evidence>
<keyword evidence="7" id="KW-0479">Metal-binding</keyword>
<dbReference type="PROSITE" id="PS51839">
    <property type="entry name" value="4FE4S_HC3"/>
    <property type="match status" value="1"/>
</dbReference>